<dbReference type="EMBL" id="CAKAEH010001251">
    <property type="protein sequence ID" value="CAG9533547.1"/>
    <property type="molecule type" value="Genomic_DNA"/>
</dbReference>
<feature type="region of interest" description="Disordered" evidence="1">
    <location>
        <begin position="175"/>
        <end position="208"/>
    </location>
</feature>
<evidence type="ECO:0000313" key="2">
    <source>
        <dbReference type="EMBL" id="CAG9533547.1"/>
    </source>
</evidence>
<protein>
    <submittedName>
        <fullName evidence="2">Uncharacterized protein</fullName>
    </submittedName>
</protein>
<sequence length="534" mass="60751">MHFLLIFVWRSKKNGYSMIFNEYQSEKIRKIFKKHSSDESLDNSEPRMIANSKSENVRRNQLVSVQPSLLQFSIPMLAAFNPFQLKHQIIGAKDVSSQLTDWLQPLRNNLFRPPSLSNTPLLSTVQANPMTANLTHLSKLMDGSGLFRKLADYEKKREEMLKNVGFVTSAPNDLIIPEKDTKDNTKGDDLSINTNNEPLDGNNVSGMTEPITIDYGTDLTMGKIPEMEKSDEITTRSAGSSRNLMEEKKLQNDPFWKHFLQINETDNGTQNSLGDLKEVVTTLNLSQAQTAAFVRIIEKIVDVELKRRRDEEASKLNFTQTSEKPKLVAAKFHEVDNESEKDIDNHYDEEIRPHEKFTPNTRLSFDEQHINVDYHNGEDGISESLVAGPMKLDSREARWKIGYIAREQAEYDRLVSGITDTTSGSDHLEIKHIQSTNQGLLRTTVESTSTEEPRTSNSMIYETIGLQPIEQPYIPKRTTIIYGKATSIPRTVFERQAEDFRSRLLGINGFGDIIKALKHAKIGFFERSIDIVPI</sequence>
<dbReference type="OrthoDB" id="5854163at2759"/>
<proteinExistence type="predicted"/>
<gene>
    <name evidence="2" type="ORF">CJOHNSTONI_LOCUS3763</name>
</gene>
<name>A0A8J2M4M1_9BILA</name>
<dbReference type="AlphaFoldDB" id="A0A8J2M4M1"/>
<feature type="compositionally biased region" description="Polar residues" evidence="1">
    <location>
        <begin position="191"/>
        <end position="206"/>
    </location>
</feature>
<reference evidence="2" key="1">
    <citation type="submission" date="2021-09" db="EMBL/GenBank/DDBJ databases">
        <authorList>
            <consortium name="Pathogen Informatics"/>
        </authorList>
    </citation>
    <scope>NUCLEOTIDE SEQUENCE</scope>
</reference>
<accession>A0A8J2M4M1</accession>
<comment type="caution">
    <text evidence="2">The sequence shown here is derived from an EMBL/GenBank/DDBJ whole genome shotgun (WGS) entry which is preliminary data.</text>
</comment>
<organism evidence="2 3">
    <name type="scientific">Cercopithifilaria johnstoni</name>
    <dbReference type="NCBI Taxonomy" id="2874296"/>
    <lineage>
        <taxon>Eukaryota</taxon>
        <taxon>Metazoa</taxon>
        <taxon>Ecdysozoa</taxon>
        <taxon>Nematoda</taxon>
        <taxon>Chromadorea</taxon>
        <taxon>Rhabditida</taxon>
        <taxon>Spirurina</taxon>
        <taxon>Spiruromorpha</taxon>
        <taxon>Filarioidea</taxon>
        <taxon>Onchocercidae</taxon>
        <taxon>Cercopithifilaria</taxon>
    </lineage>
</organism>
<evidence type="ECO:0000313" key="3">
    <source>
        <dbReference type="Proteomes" id="UP000746747"/>
    </source>
</evidence>
<feature type="compositionally biased region" description="Basic and acidic residues" evidence="1">
    <location>
        <begin position="176"/>
        <end position="189"/>
    </location>
</feature>
<dbReference type="Proteomes" id="UP000746747">
    <property type="component" value="Unassembled WGS sequence"/>
</dbReference>
<evidence type="ECO:0000256" key="1">
    <source>
        <dbReference type="SAM" id="MobiDB-lite"/>
    </source>
</evidence>
<keyword evidence="3" id="KW-1185">Reference proteome</keyword>